<evidence type="ECO:0000313" key="3">
    <source>
        <dbReference type="Proteomes" id="UP000619293"/>
    </source>
</evidence>
<keyword evidence="3" id="KW-1185">Reference proteome</keyword>
<protein>
    <recommendedName>
        <fullName evidence="1">Aerobactin siderophore biosynthesis IucA/IucC-like C-terminal domain-containing protein</fullName>
    </recommendedName>
</protein>
<organism evidence="2 3">
    <name type="scientific">Catellatospora chokoriensis</name>
    <dbReference type="NCBI Taxonomy" id="310353"/>
    <lineage>
        <taxon>Bacteria</taxon>
        <taxon>Bacillati</taxon>
        <taxon>Actinomycetota</taxon>
        <taxon>Actinomycetes</taxon>
        <taxon>Micromonosporales</taxon>
        <taxon>Micromonosporaceae</taxon>
        <taxon>Catellatospora</taxon>
    </lineage>
</organism>
<dbReference type="Proteomes" id="UP000619293">
    <property type="component" value="Unassembled WGS sequence"/>
</dbReference>
<feature type="domain" description="Aerobactin siderophore biosynthesis IucA/IucC-like C-terminal" evidence="1">
    <location>
        <begin position="82"/>
        <end position="222"/>
    </location>
</feature>
<dbReference type="InterPro" id="IPR022770">
    <property type="entry name" value="IucA/IucC-like_C"/>
</dbReference>
<proteinExistence type="predicted"/>
<accession>A0A8J3K281</accession>
<name>A0A8J3K281_9ACTN</name>
<dbReference type="EMBL" id="BONG01000049">
    <property type="protein sequence ID" value="GIF92699.1"/>
    <property type="molecule type" value="Genomic_DNA"/>
</dbReference>
<comment type="caution">
    <text evidence="2">The sequence shown here is derived from an EMBL/GenBank/DDBJ whole genome shotgun (WGS) entry which is preliminary data.</text>
</comment>
<dbReference type="Pfam" id="PF06276">
    <property type="entry name" value="FhuF"/>
    <property type="match status" value="1"/>
</dbReference>
<dbReference type="GO" id="GO:0003824">
    <property type="term" value="F:catalytic activity"/>
    <property type="evidence" value="ECO:0007669"/>
    <property type="project" value="UniProtKB-ARBA"/>
</dbReference>
<evidence type="ECO:0000313" key="2">
    <source>
        <dbReference type="EMBL" id="GIF92699.1"/>
    </source>
</evidence>
<gene>
    <name evidence="2" type="ORF">Cch02nite_61430</name>
</gene>
<reference evidence="2 3" key="1">
    <citation type="submission" date="2021-01" db="EMBL/GenBank/DDBJ databases">
        <title>Whole genome shotgun sequence of Catellatospora chokoriensis NBRC 107358.</title>
        <authorList>
            <person name="Komaki H."/>
            <person name="Tamura T."/>
        </authorList>
    </citation>
    <scope>NUCLEOTIDE SEQUENCE [LARGE SCALE GENOMIC DNA]</scope>
    <source>
        <strain evidence="2 3">NBRC 107358</strain>
    </source>
</reference>
<evidence type="ECO:0000259" key="1">
    <source>
        <dbReference type="Pfam" id="PF06276"/>
    </source>
</evidence>
<sequence length="266" mass="28254">MRTLTPLVLTDALRPLTVTLSAVRRRRGFTAVHGLADPLLVTDDEGWTPASRLLDGSALPALFDTAVQRWGAAPHAAATLAWKSYTYWVAMPAVLSWATARRVPLVDADSTLLRFGGGEPGAALVQVGLRAPQVAVLPDDPLAHSGVPGITVVSDETLLLKTLRNSLLDQHLDPLSERIRAEVKVGRRTLLGSVASGIAYAVLRSAPALPGSTAADTARQLLDALDLHDLVDIGTGDNGEPEVHRRTCCLAFTLPQPKVCSGCCLR</sequence>
<dbReference type="AlphaFoldDB" id="A0A8J3K281"/>